<dbReference type="InterPro" id="IPR029044">
    <property type="entry name" value="Nucleotide-diphossugar_trans"/>
</dbReference>
<gene>
    <name evidence="1" type="ORF">NG792_17350</name>
</gene>
<dbReference type="Proteomes" id="UP001525961">
    <property type="component" value="Unassembled WGS sequence"/>
</dbReference>
<sequence>MNSHGIYTLANDVVYDQVIALINSIEVNIGTDIPICIIPYDDRLTRLKQEIATRDNVSLYDNHESIQRWENFAREVWSAHPLAQQKRFAALAAMRVRFQRRYAAFDGPFDKFVVYDADCLAMHSLDRVFAKLDTYDFVFDDWEHKKPIEVAALDLKAVEKSGIFPIEELRPKLHCSSFWGSKRGFFNAEELAYIQDRLINQNEVTWLRGISEAFLFSYMTLWGDRSLFNFTLSPNPQDRTGNCADADKFIEQDKVLYNQEGLKPIHRIHYMNYPSIDFTRLCQGEDVNLYHQDLFLYYRFLKQPDQKPSELKKPSLGVKTNRFIQKTITKIKKKLVN</sequence>
<reference evidence="1 2" key="1">
    <citation type="journal article" date="2022" name="Front. Microbiol.">
        <title>High genomic differentiation and limited gene flow indicate recent cryptic speciation within the genus Laspinema (cyanobacteria).</title>
        <authorList>
            <person name="Stanojkovic A."/>
            <person name="Skoupy S."/>
            <person name="Skaloud P."/>
            <person name="Dvorak P."/>
        </authorList>
    </citation>
    <scope>NUCLEOTIDE SEQUENCE [LARGE SCALE GENOMIC DNA]</scope>
    <source>
        <strain evidence="1 2">D3b</strain>
    </source>
</reference>
<dbReference type="NCBIfam" id="NF045582">
    <property type="entry name" value="Npun_R2823_gen"/>
    <property type="match status" value="1"/>
</dbReference>
<comment type="caution">
    <text evidence="1">The sequence shown here is derived from an EMBL/GenBank/DDBJ whole genome shotgun (WGS) entry which is preliminary data.</text>
</comment>
<dbReference type="EMBL" id="JAMXFA010000023">
    <property type="protein sequence ID" value="MCT7979484.1"/>
    <property type="molecule type" value="Genomic_DNA"/>
</dbReference>
<evidence type="ECO:0000313" key="1">
    <source>
        <dbReference type="EMBL" id="MCT7979484.1"/>
    </source>
</evidence>
<protein>
    <submittedName>
        <fullName evidence="1">Methionine synthase</fullName>
    </submittedName>
</protein>
<name>A0ABT2NC88_9CYAN</name>
<evidence type="ECO:0000313" key="2">
    <source>
        <dbReference type="Proteomes" id="UP001525961"/>
    </source>
</evidence>
<dbReference type="SUPFAM" id="SSF53448">
    <property type="entry name" value="Nucleotide-diphospho-sugar transferases"/>
    <property type="match status" value="1"/>
</dbReference>
<dbReference type="RefSeq" id="WP_261236224.1">
    <property type="nucleotide sequence ID" value="NZ_JAMXFA010000023.1"/>
</dbReference>
<accession>A0ABT2NC88</accession>
<keyword evidence="2" id="KW-1185">Reference proteome</keyword>
<organism evidence="1 2">
    <name type="scientific">Laspinema olomoucense D3b</name>
    <dbReference type="NCBI Taxonomy" id="2953688"/>
    <lineage>
        <taxon>Bacteria</taxon>
        <taxon>Bacillati</taxon>
        <taxon>Cyanobacteriota</taxon>
        <taxon>Cyanophyceae</taxon>
        <taxon>Oscillatoriophycideae</taxon>
        <taxon>Oscillatoriales</taxon>
        <taxon>Laspinemataceae</taxon>
        <taxon>Laspinema</taxon>
        <taxon>Laspinema olomoucense</taxon>
    </lineage>
</organism>
<proteinExistence type="predicted"/>
<dbReference type="InterPro" id="IPR054619">
    <property type="entry name" value="Npun_R2821-like"/>
</dbReference>